<protein>
    <submittedName>
        <fullName evidence="2">Uncharacterized protein</fullName>
    </submittedName>
</protein>
<reference evidence="2" key="2">
    <citation type="submission" date="2024-10" db="UniProtKB">
        <authorList>
            <consortium name="EnsemblProtists"/>
        </authorList>
    </citation>
    <scope>IDENTIFICATION</scope>
</reference>
<keyword evidence="1" id="KW-0472">Membrane</keyword>
<dbReference type="eggNOG" id="ENOG502QQTP">
    <property type="taxonomic scope" value="Eukaryota"/>
</dbReference>
<dbReference type="OMA" id="LVIQWIF"/>
<dbReference type="Proteomes" id="UP000013827">
    <property type="component" value="Unassembled WGS sequence"/>
</dbReference>
<sequence>MSQIERRPNNDGSISVARLLPRPGPKMFGVAIWWALHFASAPYTPTAVEEQRYHDLMQEARYSIEAREEEGQARARLMHAQAGLDQVNVFFWRFREPYSTLVPQRQAEVDREMAAYRALSREREALVSEAKASVGIWSRYGVQEVRETFWGDYEWGKDLAKRMSFWDVVFGVGRGRDEELAVVLLRWVGQILMNFTVGFVSALVAFLFSLVKVLWAYKTGLLSGALFFFIAATGASAMVALVVGGMYTTAVGGVYLVAQNAAQARLQGPNVTA</sequence>
<dbReference type="AlphaFoldDB" id="A0A0D3KAX5"/>
<dbReference type="EnsemblProtists" id="EOD32910">
    <property type="protein sequence ID" value="EOD32910"/>
    <property type="gene ID" value="EMIHUDRAFT_230311"/>
</dbReference>
<keyword evidence="3" id="KW-1185">Reference proteome</keyword>
<name>A0A0D3KAX5_EMIH1</name>
<feature type="transmembrane region" description="Helical" evidence="1">
    <location>
        <begin position="191"/>
        <end position="215"/>
    </location>
</feature>
<dbReference type="HOGENOM" id="CLU_1020973_0_0_1"/>
<feature type="transmembrane region" description="Helical" evidence="1">
    <location>
        <begin position="221"/>
        <end position="243"/>
    </location>
</feature>
<evidence type="ECO:0000313" key="2">
    <source>
        <dbReference type="EnsemblProtists" id="EOD32910"/>
    </source>
</evidence>
<proteinExistence type="predicted"/>
<keyword evidence="1" id="KW-0812">Transmembrane</keyword>
<reference evidence="3" key="1">
    <citation type="journal article" date="2013" name="Nature">
        <title>Pan genome of the phytoplankton Emiliania underpins its global distribution.</title>
        <authorList>
            <person name="Read B.A."/>
            <person name="Kegel J."/>
            <person name="Klute M.J."/>
            <person name="Kuo A."/>
            <person name="Lefebvre S.C."/>
            <person name="Maumus F."/>
            <person name="Mayer C."/>
            <person name="Miller J."/>
            <person name="Monier A."/>
            <person name="Salamov A."/>
            <person name="Young J."/>
            <person name="Aguilar M."/>
            <person name="Claverie J.M."/>
            <person name="Frickenhaus S."/>
            <person name="Gonzalez K."/>
            <person name="Herman E.K."/>
            <person name="Lin Y.C."/>
            <person name="Napier J."/>
            <person name="Ogata H."/>
            <person name="Sarno A.F."/>
            <person name="Shmutz J."/>
            <person name="Schroeder D."/>
            <person name="de Vargas C."/>
            <person name="Verret F."/>
            <person name="von Dassow P."/>
            <person name="Valentin K."/>
            <person name="Van de Peer Y."/>
            <person name="Wheeler G."/>
            <person name="Dacks J.B."/>
            <person name="Delwiche C.F."/>
            <person name="Dyhrman S.T."/>
            <person name="Glockner G."/>
            <person name="John U."/>
            <person name="Richards T."/>
            <person name="Worden A.Z."/>
            <person name="Zhang X."/>
            <person name="Grigoriev I.V."/>
            <person name="Allen A.E."/>
            <person name="Bidle K."/>
            <person name="Borodovsky M."/>
            <person name="Bowler C."/>
            <person name="Brownlee C."/>
            <person name="Cock J.M."/>
            <person name="Elias M."/>
            <person name="Gladyshev V.N."/>
            <person name="Groth M."/>
            <person name="Guda C."/>
            <person name="Hadaegh A."/>
            <person name="Iglesias-Rodriguez M.D."/>
            <person name="Jenkins J."/>
            <person name="Jones B.M."/>
            <person name="Lawson T."/>
            <person name="Leese F."/>
            <person name="Lindquist E."/>
            <person name="Lobanov A."/>
            <person name="Lomsadze A."/>
            <person name="Malik S.B."/>
            <person name="Marsh M.E."/>
            <person name="Mackinder L."/>
            <person name="Mock T."/>
            <person name="Mueller-Roeber B."/>
            <person name="Pagarete A."/>
            <person name="Parker M."/>
            <person name="Probert I."/>
            <person name="Quesneville H."/>
            <person name="Raines C."/>
            <person name="Rensing S.A."/>
            <person name="Riano-Pachon D.M."/>
            <person name="Richier S."/>
            <person name="Rokitta S."/>
            <person name="Shiraiwa Y."/>
            <person name="Soanes D.M."/>
            <person name="van der Giezen M."/>
            <person name="Wahlund T.M."/>
            <person name="Williams B."/>
            <person name="Wilson W."/>
            <person name="Wolfe G."/>
            <person name="Wurch L.L."/>
        </authorList>
    </citation>
    <scope>NUCLEOTIDE SEQUENCE</scope>
</reference>
<accession>A0A0D3KAX5</accession>
<evidence type="ECO:0000256" key="1">
    <source>
        <dbReference type="SAM" id="Phobius"/>
    </source>
</evidence>
<organism evidence="2 3">
    <name type="scientific">Emiliania huxleyi (strain CCMP1516)</name>
    <dbReference type="NCBI Taxonomy" id="280463"/>
    <lineage>
        <taxon>Eukaryota</taxon>
        <taxon>Haptista</taxon>
        <taxon>Haptophyta</taxon>
        <taxon>Prymnesiophyceae</taxon>
        <taxon>Isochrysidales</taxon>
        <taxon>Noelaerhabdaceae</taxon>
        <taxon>Emiliania</taxon>
    </lineage>
</organism>
<dbReference type="KEGG" id="ehx:EMIHUDRAFT_230311"/>
<evidence type="ECO:0000313" key="3">
    <source>
        <dbReference type="Proteomes" id="UP000013827"/>
    </source>
</evidence>
<keyword evidence="1" id="KW-1133">Transmembrane helix</keyword>
<dbReference type="RefSeq" id="XP_005785339.1">
    <property type="nucleotide sequence ID" value="XM_005785282.1"/>
</dbReference>
<dbReference type="GeneID" id="17278183"/>
<dbReference type="PaxDb" id="2903-EOD32910"/>